<dbReference type="OMA" id="ARSCMAS"/>
<evidence type="ECO:0000313" key="4">
    <source>
        <dbReference type="Proteomes" id="UP000000768"/>
    </source>
</evidence>
<dbReference type="Pfam" id="PF24530">
    <property type="entry name" value="DUF7597"/>
    <property type="match status" value="1"/>
</dbReference>
<evidence type="ECO:0000256" key="1">
    <source>
        <dbReference type="SAM" id="MobiDB-lite"/>
    </source>
</evidence>
<dbReference type="AlphaFoldDB" id="A0A1Z5RJ98"/>
<dbReference type="InterPro" id="IPR036875">
    <property type="entry name" value="Znf_CCHC_sf"/>
</dbReference>
<evidence type="ECO:0000259" key="2">
    <source>
        <dbReference type="Pfam" id="PF24530"/>
    </source>
</evidence>
<feature type="compositionally biased region" description="Polar residues" evidence="1">
    <location>
        <begin position="554"/>
        <end position="563"/>
    </location>
</feature>
<dbReference type="Proteomes" id="UP000000768">
    <property type="component" value="Chromosome 5"/>
</dbReference>
<dbReference type="InParanoid" id="A0A1Z5RJ98"/>
<feature type="region of interest" description="Disordered" evidence="1">
    <location>
        <begin position="516"/>
        <end position="575"/>
    </location>
</feature>
<dbReference type="PANTHER" id="PTHR33075:SF7">
    <property type="entry name" value="OS02G0303350 PROTEIN"/>
    <property type="match status" value="1"/>
</dbReference>
<feature type="domain" description="DUF7597" evidence="2">
    <location>
        <begin position="320"/>
        <end position="430"/>
    </location>
</feature>
<dbReference type="FunCoup" id="A0A1Z5RJ98">
    <property type="interactions" value="213"/>
</dbReference>
<dbReference type="SUPFAM" id="SSF57756">
    <property type="entry name" value="Retrovirus zinc finger-like domains"/>
    <property type="match status" value="1"/>
</dbReference>
<dbReference type="InterPro" id="IPR056018">
    <property type="entry name" value="DUF7597"/>
</dbReference>
<proteinExistence type="predicted"/>
<organism evidence="3 4">
    <name type="scientific">Sorghum bicolor</name>
    <name type="common">Sorghum</name>
    <name type="synonym">Sorghum vulgare</name>
    <dbReference type="NCBI Taxonomy" id="4558"/>
    <lineage>
        <taxon>Eukaryota</taxon>
        <taxon>Viridiplantae</taxon>
        <taxon>Streptophyta</taxon>
        <taxon>Embryophyta</taxon>
        <taxon>Tracheophyta</taxon>
        <taxon>Spermatophyta</taxon>
        <taxon>Magnoliopsida</taxon>
        <taxon>Liliopsida</taxon>
        <taxon>Poales</taxon>
        <taxon>Poaceae</taxon>
        <taxon>PACMAD clade</taxon>
        <taxon>Panicoideae</taxon>
        <taxon>Andropogonodae</taxon>
        <taxon>Andropogoneae</taxon>
        <taxon>Sorghinae</taxon>
        <taxon>Sorghum</taxon>
    </lineage>
</organism>
<protein>
    <recommendedName>
        <fullName evidence="2">DUF7597 domain-containing protein</fullName>
    </recommendedName>
</protein>
<dbReference type="GO" id="GO:0003676">
    <property type="term" value="F:nucleic acid binding"/>
    <property type="evidence" value="ECO:0007669"/>
    <property type="project" value="InterPro"/>
</dbReference>
<reference evidence="4" key="2">
    <citation type="journal article" date="2018" name="Plant J.">
        <title>The Sorghum bicolor reference genome: improved assembly, gene annotations, a transcriptome atlas, and signatures of genome organization.</title>
        <authorList>
            <person name="McCormick R.F."/>
            <person name="Truong S.K."/>
            <person name="Sreedasyam A."/>
            <person name="Jenkins J."/>
            <person name="Shu S."/>
            <person name="Sims D."/>
            <person name="Kennedy M."/>
            <person name="Amirebrahimi M."/>
            <person name="Weers B.D."/>
            <person name="McKinley B."/>
            <person name="Mattison A."/>
            <person name="Morishige D.T."/>
            <person name="Grimwood J."/>
            <person name="Schmutz J."/>
            <person name="Mullet J.E."/>
        </authorList>
    </citation>
    <scope>NUCLEOTIDE SEQUENCE [LARGE SCALE GENOMIC DNA]</scope>
    <source>
        <strain evidence="4">cv. BTx623</strain>
    </source>
</reference>
<evidence type="ECO:0000313" key="3">
    <source>
        <dbReference type="EMBL" id="OQU83669.1"/>
    </source>
</evidence>
<keyword evidence="4" id="KW-1185">Reference proteome</keyword>
<reference evidence="3 4" key="1">
    <citation type="journal article" date="2009" name="Nature">
        <title>The Sorghum bicolor genome and the diversification of grasses.</title>
        <authorList>
            <person name="Paterson A.H."/>
            <person name="Bowers J.E."/>
            <person name="Bruggmann R."/>
            <person name="Dubchak I."/>
            <person name="Grimwood J."/>
            <person name="Gundlach H."/>
            <person name="Haberer G."/>
            <person name="Hellsten U."/>
            <person name="Mitros T."/>
            <person name="Poliakov A."/>
            <person name="Schmutz J."/>
            <person name="Spannagl M."/>
            <person name="Tang H."/>
            <person name="Wang X."/>
            <person name="Wicker T."/>
            <person name="Bharti A.K."/>
            <person name="Chapman J."/>
            <person name="Feltus F.A."/>
            <person name="Gowik U."/>
            <person name="Grigoriev I.V."/>
            <person name="Lyons E."/>
            <person name="Maher C.A."/>
            <person name="Martis M."/>
            <person name="Narechania A."/>
            <person name="Otillar R.P."/>
            <person name="Penning B.W."/>
            <person name="Salamov A.A."/>
            <person name="Wang Y."/>
            <person name="Zhang L."/>
            <person name="Carpita N.C."/>
            <person name="Freeling M."/>
            <person name="Gingle A.R."/>
            <person name="Hash C.T."/>
            <person name="Keller B."/>
            <person name="Klein P."/>
            <person name="Kresovich S."/>
            <person name="McCann M.C."/>
            <person name="Ming R."/>
            <person name="Peterson D.G."/>
            <person name="Mehboob-ur-Rahman"/>
            <person name="Ware D."/>
            <person name="Westhoff P."/>
            <person name="Mayer K.F."/>
            <person name="Messing J."/>
            <person name="Rokhsar D.S."/>
        </authorList>
    </citation>
    <scope>NUCLEOTIDE SEQUENCE [LARGE SCALE GENOMIC DNA]</scope>
    <source>
        <strain evidence="4">cv. BTx623</strain>
    </source>
</reference>
<dbReference type="EMBL" id="CM000764">
    <property type="protein sequence ID" value="OQU83669.1"/>
    <property type="molecule type" value="Genomic_DNA"/>
</dbReference>
<name>A0A1Z5RJ98_SORBI</name>
<dbReference type="GO" id="GO:0008270">
    <property type="term" value="F:zinc ion binding"/>
    <property type="evidence" value="ECO:0007669"/>
    <property type="project" value="InterPro"/>
</dbReference>
<gene>
    <name evidence="3" type="ORF">SORBI_3005G157500</name>
</gene>
<dbReference type="PANTHER" id="PTHR33075">
    <property type="entry name" value="OS02G0499800 PROTEIN"/>
    <property type="match status" value="1"/>
</dbReference>
<accession>A0A1Z5RJ98</accession>
<sequence>MALDLQGLNFHPGVGVQDVIQSKFGCSVSPAVPGRAFFLVASFGRCKLKLSPVSVGFLLQATIGGVAEDFEVLPLSDRVFRFSVSLSGVGFHVVKLHSFECSLYKIYFHLWSNGGPHWFKEWKSFCSEEEASWSVQKKAAKASPSVLRSNLSYADVVRSSVLTGANRVPLDNHQKKKRSVFSRISFPDKNVHVHSSSKGKQPVGQFFQKGPSVELGRSLNFGSLASQPWLRENLSKSQHPGFCSRCLSEDHRREACRFSIKCWACRRGGHIASTCLGNSNSRSKEGGFTAANRVAASFDLPKANANATTNLNYTPRRLCHQGSLWWPRMVRVVAGRRPMRKNEDLVIVTINPLHGNPLHFPTVEEILREILEEHRGVNIREVQPCHLGQAFVRFKNEYDRDRFVSESPHPYGDVHISFTKHNQGRNWRRVNFNQECWLMLMGFPNGYWKQEYVDTVMGPLGKAISWDDNPNHLTRMLVRARVVDLASIPHFIVFSDTVGYDGDSWTIQVEILQHENISNGPPDEDPIPSPKPDQVHADQNQFAHMQGQELARGQNFQEQQQENWPGWPEELPAAG</sequence>
<dbReference type="Gramene" id="OQU83669">
    <property type="protein sequence ID" value="OQU83669"/>
    <property type="gene ID" value="SORBI_3005G157500"/>
</dbReference>